<dbReference type="PANTHER" id="PTHR32243:SF18">
    <property type="entry name" value="INNER MEMBRANE ABC TRANSPORTER PERMEASE PROTEIN YCJP"/>
    <property type="match status" value="1"/>
</dbReference>
<dbReference type="SUPFAM" id="SSF161098">
    <property type="entry name" value="MetI-like"/>
    <property type="match status" value="1"/>
</dbReference>
<evidence type="ECO:0000313" key="9">
    <source>
        <dbReference type="EMBL" id="SUU85990.1"/>
    </source>
</evidence>
<name>A0A380WAH3_AFIFE</name>
<organism evidence="9 10">
    <name type="scientific">Afipia felis</name>
    <name type="common">Cat scratch disease bacillus</name>
    <dbReference type="NCBI Taxonomy" id="1035"/>
    <lineage>
        <taxon>Bacteria</taxon>
        <taxon>Pseudomonadati</taxon>
        <taxon>Pseudomonadota</taxon>
        <taxon>Alphaproteobacteria</taxon>
        <taxon>Hyphomicrobiales</taxon>
        <taxon>Nitrobacteraceae</taxon>
        <taxon>Afipia</taxon>
    </lineage>
</organism>
<feature type="transmembrane region" description="Helical" evidence="7">
    <location>
        <begin position="151"/>
        <end position="172"/>
    </location>
</feature>
<keyword evidence="3" id="KW-1003">Cell membrane</keyword>
<feature type="transmembrane region" description="Helical" evidence="7">
    <location>
        <begin position="116"/>
        <end position="139"/>
    </location>
</feature>
<feature type="domain" description="ABC transmembrane type-1" evidence="8">
    <location>
        <begin position="116"/>
        <end position="307"/>
    </location>
</feature>
<evidence type="ECO:0000256" key="4">
    <source>
        <dbReference type="ARBA" id="ARBA00022692"/>
    </source>
</evidence>
<keyword evidence="4 7" id="KW-0812">Transmembrane</keyword>
<dbReference type="CDD" id="cd06261">
    <property type="entry name" value="TM_PBP2"/>
    <property type="match status" value="1"/>
</dbReference>
<dbReference type="GO" id="GO:0005886">
    <property type="term" value="C:plasma membrane"/>
    <property type="evidence" value="ECO:0007669"/>
    <property type="project" value="UniProtKB-SubCell"/>
</dbReference>
<dbReference type="Proteomes" id="UP000254343">
    <property type="component" value="Unassembled WGS sequence"/>
</dbReference>
<evidence type="ECO:0000256" key="1">
    <source>
        <dbReference type="ARBA" id="ARBA00004651"/>
    </source>
</evidence>
<evidence type="ECO:0000313" key="10">
    <source>
        <dbReference type="Proteomes" id="UP000254343"/>
    </source>
</evidence>
<comment type="subcellular location">
    <subcellularLocation>
        <location evidence="1 7">Cell membrane</location>
        <topology evidence="1 7">Multi-pass membrane protein</topology>
    </subcellularLocation>
</comment>
<dbReference type="InterPro" id="IPR000515">
    <property type="entry name" value="MetI-like"/>
</dbReference>
<evidence type="ECO:0000256" key="2">
    <source>
        <dbReference type="ARBA" id="ARBA00022448"/>
    </source>
</evidence>
<dbReference type="PANTHER" id="PTHR32243">
    <property type="entry name" value="MALTOSE TRANSPORT SYSTEM PERMEASE-RELATED"/>
    <property type="match status" value="1"/>
</dbReference>
<dbReference type="Pfam" id="PF00528">
    <property type="entry name" value="BPD_transp_1"/>
    <property type="match status" value="1"/>
</dbReference>
<dbReference type="InterPro" id="IPR050901">
    <property type="entry name" value="BP-dep_ABC_trans_perm"/>
</dbReference>
<dbReference type="AlphaFoldDB" id="A0A380WAH3"/>
<proteinExistence type="inferred from homology"/>
<dbReference type="InterPro" id="IPR035906">
    <property type="entry name" value="MetI-like_sf"/>
</dbReference>
<gene>
    <name evidence="9" type="primary">ycjP</name>
    <name evidence="9" type="ORF">NCTC12722_03208</name>
</gene>
<accession>A0A380WAH3</accession>
<keyword evidence="5 7" id="KW-1133">Transmembrane helix</keyword>
<dbReference type="Gene3D" id="1.10.3720.10">
    <property type="entry name" value="MetI-like"/>
    <property type="match status" value="1"/>
</dbReference>
<evidence type="ECO:0000256" key="6">
    <source>
        <dbReference type="ARBA" id="ARBA00023136"/>
    </source>
</evidence>
<keyword evidence="2 7" id="KW-0813">Transport</keyword>
<feature type="transmembrane region" description="Helical" evidence="7">
    <location>
        <begin position="184"/>
        <end position="207"/>
    </location>
</feature>
<dbReference type="OrthoDB" id="9815445at2"/>
<evidence type="ECO:0000256" key="3">
    <source>
        <dbReference type="ARBA" id="ARBA00022475"/>
    </source>
</evidence>
<protein>
    <submittedName>
        <fullName evidence="9">Inner membrane ABC transporter permease protein ycjP</fullName>
    </submittedName>
</protein>
<feature type="transmembrane region" description="Helical" evidence="7">
    <location>
        <begin position="286"/>
        <end position="311"/>
    </location>
</feature>
<evidence type="ECO:0000256" key="5">
    <source>
        <dbReference type="ARBA" id="ARBA00022989"/>
    </source>
</evidence>
<dbReference type="GO" id="GO:0055085">
    <property type="term" value="P:transmembrane transport"/>
    <property type="evidence" value="ECO:0007669"/>
    <property type="project" value="InterPro"/>
</dbReference>
<keyword evidence="6 7" id="KW-0472">Membrane</keyword>
<dbReference type="EMBL" id="UIGB01000001">
    <property type="protein sequence ID" value="SUU85990.1"/>
    <property type="molecule type" value="Genomic_DNA"/>
</dbReference>
<evidence type="ECO:0000256" key="7">
    <source>
        <dbReference type="RuleBase" id="RU363032"/>
    </source>
</evidence>
<evidence type="ECO:0000259" key="8">
    <source>
        <dbReference type="PROSITE" id="PS50928"/>
    </source>
</evidence>
<sequence>MNSQNTVPYIVTSASSVEILHRDTAGAEGTSQNMTGKAAGKQAFDGKLIKHIAGRSGLYIAVLAVCIYSAFPIYWMLISSLREPQKLFLDTSLVFWPPDLSSYKSLLELTNYPVNFINSVLLALATIVAATILSSFIAYGATRLRFRGKTMLIASMLFAYMFPPLMLVIPMSALFRMAGLADSLWGLLIAHLAISLPLAVWLLWGFFKSMPFDLEEAAMVDGCSQFGAFIKVVLPLSAPGLITVGIFSFLLSWADYVFALILIMSDDRKTLPVALASMLGAQDLRWGEILAGATLIALPLFVVFTFCYRYFVAGLTAGAVKG</sequence>
<feature type="transmembrane region" description="Helical" evidence="7">
    <location>
        <begin position="57"/>
        <end position="78"/>
    </location>
</feature>
<reference evidence="9 10" key="1">
    <citation type="submission" date="2018-06" db="EMBL/GenBank/DDBJ databases">
        <authorList>
            <consortium name="Pathogen Informatics"/>
            <person name="Doyle S."/>
        </authorList>
    </citation>
    <scope>NUCLEOTIDE SEQUENCE [LARGE SCALE GENOMIC DNA]</scope>
    <source>
        <strain evidence="9 10">NCTC12722</strain>
    </source>
</reference>
<dbReference type="RefSeq" id="WP_002716817.1">
    <property type="nucleotide sequence ID" value="NZ_UFSI01000001.1"/>
</dbReference>
<comment type="similarity">
    <text evidence="7">Belongs to the binding-protein-dependent transport system permease family.</text>
</comment>
<dbReference type="PROSITE" id="PS50928">
    <property type="entry name" value="ABC_TM1"/>
    <property type="match status" value="1"/>
</dbReference>